<evidence type="ECO:0000256" key="3">
    <source>
        <dbReference type="ARBA" id="ARBA00022741"/>
    </source>
</evidence>
<evidence type="ECO:0000256" key="1">
    <source>
        <dbReference type="ARBA" id="ARBA00005417"/>
    </source>
</evidence>
<keyword evidence="7" id="KW-1185">Reference proteome</keyword>
<name>A0A0J6VIX9_9HYPH</name>
<evidence type="ECO:0000256" key="2">
    <source>
        <dbReference type="ARBA" id="ARBA00022448"/>
    </source>
</evidence>
<keyword evidence="4" id="KW-0067">ATP-binding</keyword>
<evidence type="ECO:0000313" key="6">
    <source>
        <dbReference type="EMBL" id="KMO39046.1"/>
    </source>
</evidence>
<dbReference type="InterPro" id="IPR003593">
    <property type="entry name" value="AAA+_ATPase"/>
</dbReference>
<gene>
    <name evidence="6" type="ORF">VQ02_10755</name>
</gene>
<feature type="domain" description="ABC transporter" evidence="5">
    <location>
        <begin position="12"/>
        <end position="243"/>
    </location>
</feature>
<dbReference type="GO" id="GO:0005524">
    <property type="term" value="F:ATP binding"/>
    <property type="evidence" value="ECO:0007669"/>
    <property type="project" value="UniProtKB-KW"/>
</dbReference>
<dbReference type="InterPro" id="IPR050166">
    <property type="entry name" value="ABC_transporter_ATP-bind"/>
</dbReference>
<dbReference type="GO" id="GO:0016887">
    <property type="term" value="F:ATP hydrolysis activity"/>
    <property type="evidence" value="ECO:0007669"/>
    <property type="project" value="InterPro"/>
</dbReference>
<dbReference type="AlphaFoldDB" id="A0A0J6VIX9"/>
<dbReference type="PATRIC" id="fig|298794.3.peg.6768"/>
<evidence type="ECO:0000313" key="7">
    <source>
        <dbReference type="Proteomes" id="UP000035955"/>
    </source>
</evidence>
<organism evidence="6 7">
    <name type="scientific">Methylobacterium variabile</name>
    <dbReference type="NCBI Taxonomy" id="298794"/>
    <lineage>
        <taxon>Bacteria</taxon>
        <taxon>Pseudomonadati</taxon>
        <taxon>Pseudomonadota</taxon>
        <taxon>Alphaproteobacteria</taxon>
        <taxon>Hyphomicrobiales</taxon>
        <taxon>Methylobacteriaceae</taxon>
        <taxon>Methylobacterium</taxon>
    </lineage>
</organism>
<dbReference type="InterPro" id="IPR017871">
    <property type="entry name" value="ABC_transporter-like_CS"/>
</dbReference>
<dbReference type="InterPro" id="IPR027417">
    <property type="entry name" value="P-loop_NTPase"/>
</dbReference>
<dbReference type="Gene3D" id="3.40.50.300">
    <property type="entry name" value="P-loop containing nucleotide triphosphate hydrolases"/>
    <property type="match status" value="1"/>
</dbReference>
<evidence type="ECO:0000259" key="5">
    <source>
        <dbReference type="PROSITE" id="PS50893"/>
    </source>
</evidence>
<keyword evidence="3" id="KW-0547">Nucleotide-binding</keyword>
<dbReference type="OrthoDB" id="9797536at2"/>
<dbReference type="PANTHER" id="PTHR42788">
    <property type="entry name" value="TAURINE IMPORT ATP-BINDING PROTEIN-RELATED"/>
    <property type="match status" value="1"/>
</dbReference>
<reference evidence="6 7" key="1">
    <citation type="submission" date="2015-03" db="EMBL/GenBank/DDBJ databases">
        <title>Genome sequencing of Methylobacterium variabile DSM 16961.</title>
        <authorList>
            <person name="Chaudhry V."/>
            <person name="Patil P.B."/>
        </authorList>
    </citation>
    <scope>NUCLEOTIDE SEQUENCE [LARGE SCALE GENOMIC DNA]</scope>
    <source>
        <strain evidence="6 7">DSM 16961</strain>
    </source>
</reference>
<comment type="similarity">
    <text evidence="1">Belongs to the ABC transporter superfamily.</text>
</comment>
<dbReference type="CDD" id="cd03293">
    <property type="entry name" value="ABC_NrtD_SsuB_transporters"/>
    <property type="match status" value="1"/>
</dbReference>
<dbReference type="EMBL" id="LABY01000064">
    <property type="protein sequence ID" value="KMO39046.1"/>
    <property type="molecule type" value="Genomic_DNA"/>
</dbReference>
<protein>
    <recommendedName>
        <fullName evidence="5">ABC transporter domain-containing protein</fullName>
    </recommendedName>
</protein>
<dbReference type="Proteomes" id="UP000035955">
    <property type="component" value="Unassembled WGS sequence"/>
</dbReference>
<keyword evidence="2" id="KW-0813">Transport</keyword>
<dbReference type="PANTHER" id="PTHR42788:SF13">
    <property type="entry name" value="ALIPHATIC SULFONATES IMPORT ATP-BINDING PROTEIN SSUB"/>
    <property type="match status" value="1"/>
</dbReference>
<comment type="caution">
    <text evidence="6">The sequence shown here is derived from an EMBL/GenBank/DDBJ whole genome shotgun (WGS) entry which is preliminary data.</text>
</comment>
<proteinExistence type="inferred from homology"/>
<dbReference type="Pfam" id="PF00005">
    <property type="entry name" value="ABC_tran"/>
    <property type="match status" value="1"/>
</dbReference>
<evidence type="ECO:0000256" key="4">
    <source>
        <dbReference type="ARBA" id="ARBA00022840"/>
    </source>
</evidence>
<dbReference type="SUPFAM" id="SSF52540">
    <property type="entry name" value="P-loop containing nucleoside triphosphate hydrolases"/>
    <property type="match status" value="1"/>
</dbReference>
<sequence>MSGATAPATPLLRIAQVEKVYGGRQGPVRAVASASLEIGRGEFVSLLGPSGCGKSTLLMMIAGLETPTSGTIELDGSRVVRPRRDIGIIFQDATLLPWKTTLENVLFPIRILKLPLAPYRERARELLAMVGLSGFENHKPAQLSGGMRQRVAICRALIHDPAILLMDEPFSALDAITRDQMNEALSEIMDRTAKTVIFVTHSIREAAFLSDRVVVMGGRPSHVILDERMPFGRPRRLAIEETPEFGQVVRHLRLTIEQAHGTAPSGRSAGGE</sequence>
<dbReference type="PROSITE" id="PS00211">
    <property type="entry name" value="ABC_TRANSPORTER_1"/>
    <property type="match status" value="1"/>
</dbReference>
<dbReference type="SMART" id="SM00382">
    <property type="entry name" value="AAA"/>
    <property type="match status" value="1"/>
</dbReference>
<dbReference type="PROSITE" id="PS50893">
    <property type="entry name" value="ABC_TRANSPORTER_2"/>
    <property type="match status" value="1"/>
</dbReference>
<accession>A0A0J6VIX9</accession>
<dbReference type="InterPro" id="IPR003439">
    <property type="entry name" value="ABC_transporter-like_ATP-bd"/>
</dbReference>